<sequence>MEKRNSTNIIILVAILSWLMHQLNMKTAFLNGELERRPSSIDLPRLLKSVDMSQVDHTLFYKHSTTSKMVILIVLVDDIILIGDDARKLKVLKKFLTREFEIKDLGALRYILGHRVSEVSKKAIFVSQRKFVFNLLEETGLLGCKPMETPMELNLRLQPTSANKWKPQWSLIVGTIIALT</sequence>
<keyword evidence="1" id="KW-0732">Signal</keyword>
<accession>A0A438KP12</accession>
<gene>
    <name evidence="3" type="primary">POLX_1128</name>
    <name evidence="3" type="ORF">CK203_008433</name>
</gene>
<dbReference type="AlphaFoldDB" id="A0A438KP12"/>
<dbReference type="Proteomes" id="UP000288805">
    <property type="component" value="Unassembled WGS sequence"/>
</dbReference>
<name>A0A438KP12_VITVI</name>
<dbReference type="EMBL" id="QGNW01000002">
    <property type="protein sequence ID" value="RVX22938.1"/>
    <property type="molecule type" value="Genomic_DNA"/>
</dbReference>
<protein>
    <submittedName>
        <fullName evidence="3">Retrovirus-related Pol polyprotein from transposon TNT 1-94</fullName>
    </submittedName>
</protein>
<evidence type="ECO:0000313" key="4">
    <source>
        <dbReference type="Proteomes" id="UP000288805"/>
    </source>
</evidence>
<dbReference type="InterPro" id="IPR013103">
    <property type="entry name" value="RVT_2"/>
</dbReference>
<evidence type="ECO:0000259" key="2">
    <source>
        <dbReference type="Pfam" id="PF07727"/>
    </source>
</evidence>
<comment type="caution">
    <text evidence="3">The sequence shown here is derived from an EMBL/GenBank/DDBJ whole genome shotgun (WGS) entry which is preliminary data.</text>
</comment>
<feature type="chain" id="PRO_5019127112" evidence="1">
    <location>
        <begin position="26"/>
        <end position="180"/>
    </location>
</feature>
<organism evidence="3 4">
    <name type="scientific">Vitis vinifera</name>
    <name type="common">Grape</name>
    <dbReference type="NCBI Taxonomy" id="29760"/>
    <lineage>
        <taxon>Eukaryota</taxon>
        <taxon>Viridiplantae</taxon>
        <taxon>Streptophyta</taxon>
        <taxon>Embryophyta</taxon>
        <taxon>Tracheophyta</taxon>
        <taxon>Spermatophyta</taxon>
        <taxon>Magnoliopsida</taxon>
        <taxon>eudicotyledons</taxon>
        <taxon>Gunneridae</taxon>
        <taxon>Pentapetalae</taxon>
        <taxon>rosids</taxon>
        <taxon>Vitales</taxon>
        <taxon>Vitaceae</taxon>
        <taxon>Viteae</taxon>
        <taxon>Vitis</taxon>
    </lineage>
</organism>
<evidence type="ECO:0000313" key="3">
    <source>
        <dbReference type="EMBL" id="RVX22938.1"/>
    </source>
</evidence>
<feature type="domain" description="Reverse transcriptase Ty1/copia-type" evidence="2">
    <location>
        <begin position="51"/>
        <end position="152"/>
    </location>
</feature>
<proteinExistence type="predicted"/>
<reference evidence="3 4" key="1">
    <citation type="journal article" date="2018" name="PLoS Genet.">
        <title>Population sequencing reveals clonal diversity and ancestral inbreeding in the grapevine cultivar Chardonnay.</title>
        <authorList>
            <person name="Roach M.J."/>
            <person name="Johnson D.L."/>
            <person name="Bohlmann J."/>
            <person name="van Vuuren H.J."/>
            <person name="Jones S.J."/>
            <person name="Pretorius I.S."/>
            <person name="Schmidt S.A."/>
            <person name="Borneman A.R."/>
        </authorList>
    </citation>
    <scope>NUCLEOTIDE SEQUENCE [LARGE SCALE GENOMIC DNA]</scope>
    <source>
        <strain evidence="4">cv. Chardonnay</strain>
        <tissue evidence="3">Leaf</tissue>
    </source>
</reference>
<evidence type="ECO:0000256" key="1">
    <source>
        <dbReference type="SAM" id="SignalP"/>
    </source>
</evidence>
<feature type="signal peptide" evidence="1">
    <location>
        <begin position="1"/>
        <end position="25"/>
    </location>
</feature>
<dbReference type="Pfam" id="PF07727">
    <property type="entry name" value="RVT_2"/>
    <property type="match status" value="1"/>
</dbReference>